<evidence type="ECO:0008006" key="3">
    <source>
        <dbReference type="Google" id="ProtNLM"/>
    </source>
</evidence>
<dbReference type="OrthoDB" id="267781at2"/>
<keyword evidence="2" id="KW-1185">Reference proteome</keyword>
<evidence type="ECO:0000313" key="1">
    <source>
        <dbReference type="EMBL" id="QDU23116.1"/>
    </source>
</evidence>
<dbReference type="EMBL" id="CP036273">
    <property type="protein sequence ID" value="QDU23116.1"/>
    <property type="molecule type" value="Genomic_DNA"/>
</dbReference>
<organism evidence="1 2">
    <name type="scientific">Urbifossiella limnaea</name>
    <dbReference type="NCBI Taxonomy" id="2528023"/>
    <lineage>
        <taxon>Bacteria</taxon>
        <taxon>Pseudomonadati</taxon>
        <taxon>Planctomycetota</taxon>
        <taxon>Planctomycetia</taxon>
        <taxon>Gemmatales</taxon>
        <taxon>Gemmataceae</taxon>
        <taxon>Urbifossiella</taxon>
    </lineage>
</organism>
<sequence>MPRRRRAAVAVGVGAALAVLLQLGLGVAAELSLFVRDPGYADKEVRLRKQFAAHPGAPSVVMLGTSRTGYGFYSARIREQLAAELGGDAMAFNYGIPASGPVTHLTYLRRLLDAGLRPDLLLVEVLPPSIAALDDGPLEARFLFGDRLKHGEVEPAVGYGFPAEKTRRDWRRSVTLPWHQLRFPIMGRVHPSALPWHLRYDWSRTEDPAGWSTPVVTDLTPEKQEEGLKRAAGEYGAILADMHPTGGGARALADLLALCREQKLPVRLVLMPESEGFRALYPPATTERLYAFLAALEAEYGAPLIDARTWLSAAAFTDGHHMLRPGAEAFSDRLVREAVLPFFRGRNESR</sequence>
<name>A0A517Y024_9BACT</name>
<dbReference type="RefSeq" id="WP_145243217.1">
    <property type="nucleotide sequence ID" value="NZ_CP036273.1"/>
</dbReference>
<protein>
    <recommendedName>
        <fullName evidence="3">SGNH/GDSL hydrolase family protein</fullName>
    </recommendedName>
</protein>
<dbReference type="KEGG" id="uli:ETAA1_51070"/>
<proteinExistence type="predicted"/>
<evidence type="ECO:0000313" key="2">
    <source>
        <dbReference type="Proteomes" id="UP000319576"/>
    </source>
</evidence>
<accession>A0A517Y024</accession>
<reference evidence="1 2" key="1">
    <citation type="submission" date="2019-02" db="EMBL/GenBank/DDBJ databases">
        <title>Deep-cultivation of Planctomycetes and their phenomic and genomic characterization uncovers novel biology.</title>
        <authorList>
            <person name="Wiegand S."/>
            <person name="Jogler M."/>
            <person name="Boedeker C."/>
            <person name="Pinto D."/>
            <person name="Vollmers J."/>
            <person name="Rivas-Marin E."/>
            <person name="Kohn T."/>
            <person name="Peeters S.H."/>
            <person name="Heuer A."/>
            <person name="Rast P."/>
            <person name="Oberbeckmann S."/>
            <person name="Bunk B."/>
            <person name="Jeske O."/>
            <person name="Meyerdierks A."/>
            <person name="Storesund J.E."/>
            <person name="Kallscheuer N."/>
            <person name="Luecker S."/>
            <person name="Lage O.M."/>
            <person name="Pohl T."/>
            <person name="Merkel B.J."/>
            <person name="Hornburger P."/>
            <person name="Mueller R.-W."/>
            <person name="Bruemmer F."/>
            <person name="Labrenz M."/>
            <person name="Spormann A.M."/>
            <person name="Op den Camp H."/>
            <person name="Overmann J."/>
            <person name="Amann R."/>
            <person name="Jetten M.S.M."/>
            <person name="Mascher T."/>
            <person name="Medema M.H."/>
            <person name="Devos D.P."/>
            <person name="Kaster A.-K."/>
            <person name="Ovreas L."/>
            <person name="Rohde M."/>
            <person name="Galperin M.Y."/>
            <person name="Jogler C."/>
        </authorList>
    </citation>
    <scope>NUCLEOTIDE SEQUENCE [LARGE SCALE GENOMIC DNA]</scope>
    <source>
        <strain evidence="1 2">ETA_A1</strain>
    </source>
</reference>
<dbReference type="AlphaFoldDB" id="A0A517Y024"/>
<gene>
    <name evidence="1" type="ORF">ETAA1_51070</name>
</gene>
<dbReference type="Proteomes" id="UP000319576">
    <property type="component" value="Chromosome"/>
</dbReference>